<dbReference type="Proteomes" id="UP000748308">
    <property type="component" value="Unassembled WGS sequence"/>
</dbReference>
<dbReference type="AlphaFoldDB" id="A0A937XBA9"/>
<dbReference type="EMBL" id="VGIY01000105">
    <property type="protein sequence ID" value="MBM3317306.1"/>
    <property type="molecule type" value="Genomic_DNA"/>
</dbReference>
<dbReference type="GO" id="GO:0003824">
    <property type="term" value="F:catalytic activity"/>
    <property type="evidence" value="ECO:0007669"/>
    <property type="project" value="InterPro"/>
</dbReference>
<keyword evidence="3" id="KW-0408">Iron</keyword>
<organism evidence="6 7">
    <name type="scientific">Eiseniibacteriota bacterium</name>
    <dbReference type="NCBI Taxonomy" id="2212470"/>
    <lineage>
        <taxon>Bacteria</taxon>
        <taxon>Candidatus Eiseniibacteriota</taxon>
    </lineage>
</organism>
<evidence type="ECO:0000256" key="3">
    <source>
        <dbReference type="ARBA" id="ARBA00023004"/>
    </source>
</evidence>
<dbReference type="PANTHER" id="PTHR11228">
    <property type="entry name" value="RADICAL SAM DOMAIN PROTEIN"/>
    <property type="match status" value="1"/>
</dbReference>
<dbReference type="PROSITE" id="PS51918">
    <property type="entry name" value="RADICAL_SAM"/>
    <property type="match status" value="1"/>
</dbReference>
<keyword evidence="1" id="KW-0949">S-adenosyl-L-methionine</keyword>
<dbReference type="PANTHER" id="PTHR11228:SF7">
    <property type="entry name" value="PQQA PEPTIDE CYCLASE"/>
    <property type="match status" value="1"/>
</dbReference>
<dbReference type="InterPro" id="IPR007197">
    <property type="entry name" value="rSAM"/>
</dbReference>
<keyword evidence="2" id="KW-0479">Metal-binding</keyword>
<dbReference type="CDD" id="cd01335">
    <property type="entry name" value="Radical_SAM"/>
    <property type="match status" value="1"/>
</dbReference>
<evidence type="ECO:0000313" key="7">
    <source>
        <dbReference type="Proteomes" id="UP000748308"/>
    </source>
</evidence>
<evidence type="ECO:0000313" key="6">
    <source>
        <dbReference type="EMBL" id="MBM3317306.1"/>
    </source>
</evidence>
<sequence length="363" mass="38936">MTTVYWDVTAACNARCVYCSAARSRALAGARASPFPASHALDDLCASGVASLVLLGGEPTLRPDLPALVREARGRGLEVGVATNGLALGKRLRRDLLAIGPISLNFSIDSIFSEENDRVRGSGCLDRALGHLRALLSERRALAAPMRVTIQATLTRVNLGRLEESLLRMHDLGVDGVLVDRMRAYAWQTPGARALAPDPGEWILGAVRVARAAAGVGEPGRIVLNYGAARLRDLLRRRHGFPAAVGRRCPGGLEAAVLGVDGRLHPCRHVLDCPVPRDARGSPWHAIDPPIAGGAGGADFLRSPYFVGFFNFAHSAETYARLRRCRECSHYLDCEPCPLDVRTHGERALAECIRLESGGLPPG</sequence>
<dbReference type="InterPro" id="IPR013785">
    <property type="entry name" value="Aldolase_TIM"/>
</dbReference>
<evidence type="ECO:0000259" key="5">
    <source>
        <dbReference type="PROSITE" id="PS51918"/>
    </source>
</evidence>
<dbReference type="SFLD" id="SFLDG01067">
    <property type="entry name" value="SPASM/twitch_domain_containing"/>
    <property type="match status" value="1"/>
</dbReference>
<reference evidence="6" key="1">
    <citation type="submission" date="2019-03" db="EMBL/GenBank/DDBJ databases">
        <title>Lake Tanganyika Metagenome-Assembled Genomes (MAGs).</title>
        <authorList>
            <person name="Tran P."/>
        </authorList>
    </citation>
    <scope>NUCLEOTIDE SEQUENCE</scope>
    <source>
        <strain evidence="6">M_DeepCast_400m_m2_100</strain>
    </source>
</reference>
<feature type="domain" description="Radical SAM core" evidence="5">
    <location>
        <begin position="1"/>
        <end position="242"/>
    </location>
</feature>
<dbReference type="InterPro" id="IPR050377">
    <property type="entry name" value="Radical_SAM_PqqE_MftC-like"/>
</dbReference>
<dbReference type="SFLD" id="SFLDS00029">
    <property type="entry name" value="Radical_SAM"/>
    <property type="match status" value="1"/>
</dbReference>
<dbReference type="Gene3D" id="3.20.20.70">
    <property type="entry name" value="Aldolase class I"/>
    <property type="match status" value="1"/>
</dbReference>
<evidence type="ECO:0000256" key="2">
    <source>
        <dbReference type="ARBA" id="ARBA00022723"/>
    </source>
</evidence>
<evidence type="ECO:0000256" key="1">
    <source>
        <dbReference type="ARBA" id="ARBA00022691"/>
    </source>
</evidence>
<evidence type="ECO:0000256" key="4">
    <source>
        <dbReference type="ARBA" id="ARBA00023014"/>
    </source>
</evidence>
<dbReference type="GO" id="GO:0051536">
    <property type="term" value="F:iron-sulfur cluster binding"/>
    <property type="evidence" value="ECO:0007669"/>
    <property type="project" value="UniProtKB-KW"/>
</dbReference>
<dbReference type="Pfam" id="PF04055">
    <property type="entry name" value="Radical_SAM"/>
    <property type="match status" value="1"/>
</dbReference>
<proteinExistence type="predicted"/>
<name>A0A937XBA9_UNCEI</name>
<keyword evidence="4" id="KW-0411">Iron-sulfur</keyword>
<dbReference type="InterPro" id="IPR058240">
    <property type="entry name" value="rSAM_sf"/>
</dbReference>
<gene>
    <name evidence="6" type="ORF">FJY75_05595</name>
</gene>
<accession>A0A937XBA9</accession>
<dbReference type="GO" id="GO:0046872">
    <property type="term" value="F:metal ion binding"/>
    <property type="evidence" value="ECO:0007669"/>
    <property type="project" value="UniProtKB-KW"/>
</dbReference>
<comment type="caution">
    <text evidence="6">The sequence shown here is derived from an EMBL/GenBank/DDBJ whole genome shotgun (WGS) entry which is preliminary data.</text>
</comment>
<protein>
    <submittedName>
        <fullName evidence="6">Radical SAM protein</fullName>
    </submittedName>
</protein>
<dbReference type="SUPFAM" id="SSF102114">
    <property type="entry name" value="Radical SAM enzymes"/>
    <property type="match status" value="1"/>
</dbReference>